<comment type="caution">
    <text evidence="3">The sequence shown here is derived from an EMBL/GenBank/DDBJ whole genome shotgun (WGS) entry which is preliminary data.</text>
</comment>
<sequence length="750" mass="84436">MRYFLLLTLFTCFMTIAISRPSRLEDRSDSEVEENEYEGSDETAAEDNVQDNEDSRLSDQEANDASADEEARSQQPKRFGRERHPQRNFMEEAERPSRANFESFSECARGRAKEEKLEEPVHANNDNPSNSQRRQSNRYIDSSDVNDPPEKVQRLTNNYQNNHVQGDARNNDLDKKLIDSQISSIDDDALFDNTRETRNRGEKVEYNNEVADSSEQSRHFKQYYNTMQSEHKSMLGDKNYEIGNRDRRQAEAGDNINLSSSSTEKEMMSADISNEEDEAAIRRHIKKLSGEELEELLNSLSDDKKALLNKIIDNDRNSYDVNKREITKKAGAVEENSYIDGGLSEISKVQGGTSIDVNTESAVSQSSDVDNTKQEIQTESGDISTKTADSTRAETCESKADLLRESSDVTGNGKLEGGAYDTNEASSSVQSKTENKRETNLDYSKNPDGSFDDTQLSENYFNTKDGDDSFDSQDHFCSQEDDMSQLIDEEAQLHNNNERQYKREALDSQADLDDSIKSLEESFPNSNGEENGQYFESNMAPLVRVKRKDDNLIVKKRAAAVLPDAKVAFFPYKAENEDEDTDEGSEFDDEGFYDRTSNYAKNNANKPADKTAIKYGVRSPQSKLSNTNVEDDSKADDSTHDKVDTMSLGSDTDSVLSGVEGVDDNLMYNSGARNRRTAEDSDGQDRPLRSTPSPGDAVKHPDSFVNVPNYQESDAFGSLPRNYEGELSRYKRIRRVKPSSSPDVAESDDK</sequence>
<feature type="compositionally biased region" description="Polar residues" evidence="1">
    <location>
        <begin position="124"/>
        <end position="145"/>
    </location>
</feature>
<feature type="compositionally biased region" description="Acidic residues" evidence="1">
    <location>
        <begin position="576"/>
        <end position="591"/>
    </location>
</feature>
<feature type="region of interest" description="Disordered" evidence="1">
    <location>
        <begin position="22"/>
        <end position="152"/>
    </location>
</feature>
<feature type="compositionally biased region" description="Polar residues" evidence="1">
    <location>
        <begin position="423"/>
        <end position="432"/>
    </location>
</feature>
<proteinExistence type="predicted"/>
<feature type="compositionally biased region" description="Acidic residues" evidence="1">
    <location>
        <begin position="479"/>
        <end position="490"/>
    </location>
</feature>
<feature type="compositionally biased region" description="Polar residues" evidence="1">
    <location>
        <begin position="523"/>
        <end position="536"/>
    </location>
</feature>
<feature type="compositionally biased region" description="Basic and acidic residues" evidence="1">
    <location>
        <begin position="108"/>
        <end position="121"/>
    </location>
</feature>
<reference evidence="3 4" key="1">
    <citation type="submission" date="2024-06" db="EMBL/GenBank/DDBJ databases">
        <title>A chromosome-level genome assembly of beet webworm, Loxostege sticticalis.</title>
        <authorList>
            <person name="Zhang Y."/>
        </authorList>
    </citation>
    <scope>NUCLEOTIDE SEQUENCE [LARGE SCALE GENOMIC DNA]</scope>
    <source>
        <strain evidence="3">AQ028</strain>
        <tissue evidence="3">Male pupae</tissue>
    </source>
</reference>
<name>A0ABD0SKY2_LOXSC</name>
<feature type="compositionally biased region" description="Acidic residues" evidence="1">
    <location>
        <begin position="31"/>
        <end position="52"/>
    </location>
</feature>
<dbReference type="EMBL" id="JBEDNZ010000019">
    <property type="protein sequence ID" value="KAL0820509.1"/>
    <property type="molecule type" value="Genomic_DNA"/>
</dbReference>
<feature type="signal peptide" evidence="2">
    <location>
        <begin position="1"/>
        <end position="19"/>
    </location>
</feature>
<feature type="compositionally biased region" description="Basic and acidic residues" evidence="1">
    <location>
        <begin position="496"/>
        <end position="506"/>
    </location>
</feature>
<evidence type="ECO:0000256" key="1">
    <source>
        <dbReference type="SAM" id="MobiDB-lite"/>
    </source>
</evidence>
<dbReference type="AlphaFoldDB" id="A0ABD0SKY2"/>
<feature type="chain" id="PRO_5044760722" evidence="2">
    <location>
        <begin position="20"/>
        <end position="750"/>
    </location>
</feature>
<dbReference type="Proteomes" id="UP001549921">
    <property type="component" value="Unassembled WGS sequence"/>
</dbReference>
<feature type="compositionally biased region" description="Polar residues" evidence="1">
    <location>
        <begin position="452"/>
        <end position="462"/>
    </location>
</feature>
<feature type="compositionally biased region" description="Polar residues" evidence="1">
    <location>
        <begin position="619"/>
        <end position="628"/>
    </location>
</feature>
<feature type="compositionally biased region" description="Basic and acidic residues" evidence="1">
    <location>
        <begin position="389"/>
        <end position="407"/>
    </location>
</feature>
<feature type="region of interest" description="Disordered" evidence="1">
    <location>
        <begin position="245"/>
        <end position="275"/>
    </location>
</feature>
<accession>A0ABD0SKY2</accession>
<feature type="region of interest" description="Disordered" evidence="1">
    <location>
        <begin position="569"/>
        <end position="722"/>
    </location>
</feature>
<keyword evidence="2" id="KW-0732">Signal</keyword>
<feature type="compositionally biased region" description="Basic and acidic residues" evidence="1">
    <location>
        <begin position="676"/>
        <end position="688"/>
    </location>
</feature>
<gene>
    <name evidence="3" type="ORF">ABMA28_006367</name>
</gene>
<feature type="compositionally biased region" description="Polar residues" evidence="1">
    <location>
        <begin position="359"/>
        <end position="388"/>
    </location>
</feature>
<feature type="region of interest" description="Disordered" evidence="1">
    <location>
        <begin position="359"/>
        <end position="538"/>
    </location>
</feature>
<organism evidence="3 4">
    <name type="scientific">Loxostege sticticalis</name>
    <name type="common">Beet webworm moth</name>
    <dbReference type="NCBI Taxonomy" id="481309"/>
    <lineage>
        <taxon>Eukaryota</taxon>
        <taxon>Metazoa</taxon>
        <taxon>Ecdysozoa</taxon>
        <taxon>Arthropoda</taxon>
        <taxon>Hexapoda</taxon>
        <taxon>Insecta</taxon>
        <taxon>Pterygota</taxon>
        <taxon>Neoptera</taxon>
        <taxon>Endopterygota</taxon>
        <taxon>Lepidoptera</taxon>
        <taxon>Glossata</taxon>
        <taxon>Ditrysia</taxon>
        <taxon>Pyraloidea</taxon>
        <taxon>Crambidae</taxon>
        <taxon>Pyraustinae</taxon>
        <taxon>Loxostege</taxon>
    </lineage>
</organism>
<feature type="compositionally biased region" description="Basic and acidic residues" evidence="1">
    <location>
        <begin position="82"/>
        <end position="97"/>
    </location>
</feature>
<evidence type="ECO:0000256" key="2">
    <source>
        <dbReference type="SAM" id="SignalP"/>
    </source>
</evidence>
<feature type="compositionally biased region" description="Basic and acidic residues" evidence="1">
    <location>
        <begin position="631"/>
        <end position="644"/>
    </location>
</feature>
<evidence type="ECO:0000313" key="4">
    <source>
        <dbReference type="Proteomes" id="UP001549921"/>
    </source>
</evidence>
<feature type="compositionally biased region" description="Polar residues" evidence="1">
    <location>
        <begin position="595"/>
        <end position="605"/>
    </location>
</feature>
<protein>
    <submittedName>
        <fullName evidence="3">Uncharacterized protein</fullName>
    </submittedName>
</protein>
<evidence type="ECO:0000313" key="3">
    <source>
        <dbReference type="EMBL" id="KAL0820509.1"/>
    </source>
</evidence>
<feature type="compositionally biased region" description="Basic and acidic residues" evidence="1">
    <location>
        <begin position="464"/>
        <end position="478"/>
    </location>
</feature>